<name>A0A1M6VHA0_9FIRM</name>
<organism evidence="1 2">
    <name type="scientific">Desulforamulus aeronauticus DSM 10349</name>
    <dbReference type="NCBI Taxonomy" id="1121421"/>
    <lineage>
        <taxon>Bacteria</taxon>
        <taxon>Bacillati</taxon>
        <taxon>Bacillota</taxon>
        <taxon>Clostridia</taxon>
        <taxon>Eubacteriales</taxon>
        <taxon>Peptococcaceae</taxon>
        <taxon>Desulforamulus</taxon>
    </lineage>
</organism>
<proteinExistence type="predicted"/>
<keyword evidence="2" id="KW-1185">Reference proteome</keyword>
<dbReference type="EMBL" id="FRAR01000024">
    <property type="protein sequence ID" value="SHK80751.1"/>
    <property type="molecule type" value="Genomic_DNA"/>
</dbReference>
<dbReference type="Proteomes" id="UP000183997">
    <property type="component" value="Unassembled WGS sequence"/>
</dbReference>
<accession>A0A1M6VHA0</accession>
<reference evidence="2" key="1">
    <citation type="submission" date="2016-11" db="EMBL/GenBank/DDBJ databases">
        <authorList>
            <person name="Varghese N."/>
            <person name="Submissions S."/>
        </authorList>
    </citation>
    <scope>NUCLEOTIDE SEQUENCE [LARGE SCALE GENOMIC DNA]</scope>
    <source>
        <strain evidence="2">DSM 10349</strain>
    </source>
</reference>
<evidence type="ECO:0000313" key="2">
    <source>
        <dbReference type="Proteomes" id="UP000183997"/>
    </source>
</evidence>
<gene>
    <name evidence="1" type="ORF">SAMN02745123_03205</name>
</gene>
<sequence length="141" mass="15612">MRNTKIILLAFLLIIVLCLPGCNLVKKTETQQPVKVETVISKVKIDSLVSHQESSWLRVTGLVKNTSEYPVTAIEAQVILNGDAGVFDSRLLTLAQGKRLEPGQTLSFDSTFEYGETELPQISSEAKIITLRSLEKPITQK</sequence>
<dbReference type="OrthoDB" id="1786908at2"/>
<evidence type="ECO:0000313" key="1">
    <source>
        <dbReference type="EMBL" id="SHK80751.1"/>
    </source>
</evidence>
<dbReference type="RefSeq" id="WP_072916349.1">
    <property type="nucleotide sequence ID" value="NZ_FRAR01000024.1"/>
</dbReference>
<dbReference type="AlphaFoldDB" id="A0A1M6VHA0"/>
<protein>
    <submittedName>
        <fullName evidence="1">Uncharacterized protein</fullName>
    </submittedName>
</protein>